<dbReference type="AlphaFoldDB" id="A0A7Y0FYE0"/>
<keyword evidence="4 9" id="KW-0812">Transmembrane</keyword>
<feature type="transmembrane region" description="Helical" evidence="9">
    <location>
        <begin position="20"/>
        <end position="45"/>
    </location>
</feature>
<dbReference type="RefSeq" id="WP_169595456.1">
    <property type="nucleotide sequence ID" value="NZ_JABBGK010000009.1"/>
</dbReference>
<dbReference type="Proteomes" id="UP000541470">
    <property type="component" value="Unassembled WGS sequence"/>
</dbReference>
<evidence type="ECO:0000256" key="5">
    <source>
        <dbReference type="ARBA" id="ARBA00022989"/>
    </source>
</evidence>
<dbReference type="PANTHER" id="PTHR33281">
    <property type="entry name" value="UPF0187 PROTEIN YNEE"/>
    <property type="match status" value="1"/>
</dbReference>
<evidence type="ECO:0000256" key="3">
    <source>
        <dbReference type="ARBA" id="ARBA00022475"/>
    </source>
</evidence>
<organism evidence="10 11">
    <name type="scientific">Rhizobium terricola</name>
    <dbReference type="NCBI Taxonomy" id="2728849"/>
    <lineage>
        <taxon>Bacteria</taxon>
        <taxon>Pseudomonadati</taxon>
        <taxon>Pseudomonadota</taxon>
        <taxon>Alphaproteobacteria</taxon>
        <taxon>Hyphomicrobiales</taxon>
        <taxon>Rhizobiaceae</taxon>
        <taxon>Rhizobium/Agrobacterium group</taxon>
        <taxon>Rhizobium</taxon>
    </lineage>
</organism>
<dbReference type="Pfam" id="PF25539">
    <property type="entry name" value="Bestrophin_2"/>
    <property type="match status" value="1"/>
</dbReference>
<evidence type="ECO:0000313" key="11">
    <source>
        <dbReference type="Proteomes" id="UP000541470"/>
    </source>
</evidence>
<feature type="transmembrane region" description="Helical" evidence="9">
    <location>
        <begin position="51"/>
        <end position="70"/>
    </location>
</feature>
<sequence length="308" mass="34191">MIVRKRPSLFALFFILRGSVLPMIYPQVLFVLLLSAAVVWAHGFWPGLVPGFNSAPLALVGIALSIFLGFRNNACYDRWWEARKDWGLLILAARSLARQSLILEDRGDDQEPAPRRRLLDLAIAFAYALLAHLRPGGDPDRILGRLQPDEHAAFLASRNPPDFILRRMGAVLAGLKSRGRLSDIEFGLFDATLKDMGAVLSACERIRLTPVPFGYTLLLHRTAYIFCFLLPFGFADMLGWLTPFAVALVAYTFFGLDALGDELEEPFGELPNDLPIGALAETIEINLREALGETELPALPAPKDYLLM</sequence>
<keyword evidence="5 9" id="KW-1133">Transmembrane helix</keyword>
<evidence type="ECO:0000256" key="1">
    <source>
        <dbReference type="ARBA" id="ARBA00004651"/>
    </source>
</evidence>
<keyword evidence="7 9" id="KW-0472">Membrane</keyword>
<dbReference type="GO" id="GO:0005886">
    <property type="term" value="C:plasma membrane"/>
    <property type="evidence" value="ECO:0007669"/>
    <property type="project" value="UniProtKB-SubCell"/>
</dbReference>
<keyword evidence="3" id="KW-1003">Cell membrane</keyword>
<evidence type="ECO:0000313" key="10">
    <source>
        <dbReference type="EMBL" id="NML76891.1"/>
    </source>
</evidence>
<dbReference type="PANTHER" id="PTHR33281:SF19">
    <property type="entry name" value="VOLTAGE-DEPENDENT ANION CHANNEL-FORMING PROTEIN YNEE"/>
    <property type="match status" value="1"/>
</dbReference>
<comment type="similarity">
    <text evidence="8">Belongs to the anion channel-forming bestrophin (TC 1.A.46) family.</text>
</comment>
<reference evidence="10 11" key="1">
    <citation type="submission" date="2020-04" db="EMBL/GenBank/DDBJ databases">
        <title>Rhizobium sp. S-51 isolated from soil.</title>
        <authorList>
            <person name="Dahal R.H."/>
        </authorList>
    </citation>
    <scope>NUCLEOTIDE SEQUENCE [LARGE SCALE GENOMIC DNA]</scope>
    <source>
        <strain evidence="10 11">S-51</strain>
    </source>
</reference>
<name>A0A7Y0FYE0_9HYPH</name>
<evidence type="ECO:0000256" key="6">
    <source>
        <dbReference type="ARBA" id="ARBA00023065"/>
    </source>
</evidence>
<evidence type="ECO:0000256" key="9">
    <source>
        <dbReference type="SAM" id="Phobius"/>
    </source>
</evidence>
<keyword evidence="11" id="KW-1185">Reference proteome</keyword>
<accession>A0A7Y0FYE0</accession>
<dbReference type="InterPro" id="IPR044669">
    <property type="entry name" value="YneE/VCCN1/2-like"/>
</dbReference>
<keyword evidence="2" id="KW-0813">Transport</keyword>
<proteinExistence type="inferred from homology"/>
<comment type="caution">
    <text evidence="10">The sequence shown here is derived from an EMBL/GenBank/DDBJ whole genome shotgun (WGS) entry which is preliminary data.</text>
</comment>
<gene>
    <name evidence="10" type="ORF">HHL25_22370</name>
</gene>
<dbReference type="EMBL" id="JABBGK010000009">
    <property type="protein sequence ID" value="NML76891.1"/>
    <property type="molecule type" value="Genomic_DNA"/>
</dbReference>
<comment type="subcellular location">
    <subcellularLocation>
        <location evidence="1">Cell membrane</location>
        <topology evidence="1">Multi-pass membrane protein</topology>
    </subcellularLocation>
</comment>
<evidence type="ECO:0000256" key="7">
    <source>
        <dbReference type="ARBA" id="ARBA00023136"/>
    </source>
</evidence>
<keyword evidence="6" id="KW-0406">Ion transport</keyword>
<dbReference type="GO" id="GO:0005254">
    <property type="term" value="F:chloride channel activity"/>
    <property type="evidence" value="ECO:0007669"/>
    <property type="project" value="InterPro"/>
</dbReference>
<evidence type="ECO:0000256" key="8">
    <source>
        <dbReference type="ARBA" id="ARBA00034708"/>
    </source>
</evidence>
<protein>
    <submittedName>
        <fullName evidence="10">Bestrophin</fullName>
    </submittedName>
</protein>
<evidence type="ECO:0000256" key="2">
    <source>
        <dbReference type="ARBA" id="ARBA00022448"/>
    </source>
</evidence>
<evidence type="ECO:0000256" key="4">
    <source>
        <dbReference type="ARBA" id="ARBA00022692"/>
    </source>
</evidence>